<dbReference type="InterPro" id="IPR012337">
    <property type="entry name" value="RNaseH-like_sf"/>
</dbReference>
<feature type="domain" description="Integrase catalytic" evidence="1">
    <location>
        <begin position="31"/>
        <end position="78"/>
    </location>
</feature>
<protein>
    <submittedName>
        <fullName evidence="2">Retrovirus-related pol polyprotein from transposon TNT 1-94</fullName>
    </submittedName>
</protein>
<dbReference type="SUPFAM" id="SSF56672">
    <property type="entry name" value="DNA/RNA polymerases"/>
    <property type="match status" value="1"/>
</dbReference>
<dbReference type="SUPFAM" id="SSF53098">
    <property type="entry name" value="Ribonuclease H-like"/>
    <property type="match status" value="1"/>
</dbReference>
<dbReference type="PANTHER" id="PTHR11439:SF483">
    <property type="entry name" value="PEPTIDE SYNTHASE GLIP-LIKE, PUTATIVE (AFU_ORTHOLOGUE AFUA_3G12920)-RELATED"/>
    <property type="match status" value="1"/>
</dbReference>
<organism evidence="2 3">
    <name type="scientific">Tanacetum coccineum</name>
    <dbReference type="NCBI Taxonomy" id="301880"/>
    <lineage>
        <taxon>Eukaryota</taxon>
        <taxon>Viridiplantae</taxon>
        <taxon>Streptophyta</taxon>
        <taxon>Embryophyta</taxon>
        <taxon>Tracheophyta</taxon>
        <taxon>Spermatophyta</taxon>
        <taxon>Magnoliopsida</taxon>
        <taxon>eudicotyledons</taxon>
        <taxon>Gunneridae</taxon>
        <taxon>Pentapetalae</taxon>
        <taxon>asterids</taxon>
        <taxon>campanulids</taxon>
        <taxon>Asterales</taxon>
        <taxon>Asteraceae</taxon>
        <taxon>Asteroideae</taxon>
        <taxon>Anthemideae</taxon>
        <taxon>Anthemidinae</taxon>
        <taxon>Tanacetum</taxon>
    </lineage>
</organism>
<proteinExistence type="predicted"/>
<dbReference type="PROSITE" id="PS50994">
    <property type="entry name" value="INTEGRASE"/>
    <property type="match status" value="1"/>
</dbReference>
<dbReference type="Gene3D" id="3.30.420.10">
    <property type="entry name" value="Ribonuclease H-like superfamily/Ribonuclease H"/>
    <property type="match status" value="1"/>
</dbReference>
<dbReference type="InterPro" id="IPR001584">
    <property type="entry name" value="Integrase_cat-core"/>
</dbReference>
<gene>
    <name evidence="2" type="ORF">Tco_0727066</name>
</gene>
<reference evidence="2" key="2">
    <citation type="submission" date="2022-01" db="EMBL/GenBank/DDBJ databases">
        <authorList>
            <person name="Yamashiro T."/>
            <person name="Shiraishi A."/>
            <person name="Satake H."/>
            <person name="Nakayama K."/>
        </authorList>
    </citation>
    <scope>NUCLEOTIDE SEQUENCE</scope>
</reference>
<evidence type="ECO:0000313" key="3">
    <source>
        <dbReference type="Proteomes" id="UP001151760"/>
    </source>
</evidence>
<dbReference type="InterPro" id="IPR036397">
    <property type="entry name" value="RNaseH_sf"/>
</dbReference>
<evidence type="ECO:0000259" key="1">
    <source>
        <dbReference type="PROSITE" id="PS50994"/>
    </source>
</evidence>
<dbReference type="PANTHER" id="PTHR11439">
    <property type="entry name" value="GAG-POL-RELATED RETROTRANSPOSON"/>
    <property type="match status" value="1"/>
</dbReference>
<keyword evidence="3" id="KW-1185">Reference proteome</keyword>
<dbReference type="Pfam" id="PF07727">
    <property type="entry name" value="RVT_2"/>
    <property type="match status" value="1"/>
</dbReference>
<name>A0ABQ4YJL0_9ASTR</name>
<dbReference type="Proteomes" id="UP001151760">
    <property type="component" value="Unassembled WGS sequence"/>
</dbReference>
<comment type="caution">
    <text evidence="2">The sequence shown here is derived from an EMBL/GenBank/DDBJ whole genome shotgun (WGS) entry which is preliminary data.</text>
</comment>
<reference evidence="2" key="1">
    <citation type="journal article" date="2022" name="Int. J. Mol. Sci.">
        <title>Draft Genome of Tanacetum Coccineum: Genomic Comparison of Closely Related Tanacetum-Family Plants.</title>
        <authorList>
            <person name="Yamashiro T."/>
            <person name="Shiraishi A."/>
            <person name="Nakayama K."/>
            <person name="Satake H."/>
        </authorList>
    </citation>
    <scope>NUCLEOTIDE SEQUENCE</scope>
</reference>
<accession>A0ABQ4YJL0</accession>
<sequence>MDLCQSDKLPEFIIKLSQDDQVGIKDQVRRIRTDNETEFVNQTLRKYYEKVGISHETSIARSPQQNGVVERCNHMLIELTAMTSENSSSGPALHEMTPATINSGLMPNTPHNTIFYHHQENDGLCCLQPLFDEILTPPPRLITPSPEVITPIDEVVALELAASTSSPSSTKVDQDAPSPIARLEAIRIFLAFAAYINMVVYQMDVKTAFLNGNFREEVYVSQPDGFMDPDNPNHVYKLKKAIYWLKQAPRAWYDMLSSFLISQDFSKGSVDPTMFIRKEGKELLLVQIYVNDIIFAASTPELCDLFAQIIDPVDTPMVEKSKLDEDKERKVVDLSHYRGMIGILLYLTASRPDLQFAICMCARCGSCWLSRYTRIISGSKAILGDRLISWSSKTQKSAAISSTKAEYIALSGCSPLPKPSTPPGIPSAHPHSNHISKHRDIRFHFIKEHVENGVIELYFVNTEYQLADIFTKALGRERIEFLIKKLGMRSFTSETLKQLADEVDE</sequence>
<dbReference type="EMBL" id="BQNB010010429">
    <property type="protein sequence ID" value="GJS77185.1"/>
    <property type="molecule type" value="Genomic_DNA"/>
</dbReference>
<dbReference type="InterPro" id="IPR013103">
    <property type="entry name" value="RVT_2"/>
</dbReference>
<dbReference type="InterPro" id="IPR043502">
    <property type="entry name" value="DNA/RNA_pol_sf"/>
</dbReference>
<dbReference type="CDD" id="cd09272">
    <property type="entry name" value="RNase_HI_RT_Ty1"/>
    <property type="match status" value="1"/>
</dbReference>
<evidence type="ECO:0000313" key="2">
    <source>
        <dbReference type="EMBL" id="GJS77185.1"/>
    </source>
</evidence>